<dbReference type="OrthoDB" id="1953267at2"/>
<keyword evidence="3" id="KW-1185">Reference proteome</keyword>
<gene>
    <name evidence="2" type="ORF">SAMN04490355_106624</name>
</gene>
<keyword evidence="1" id="KW-0472">Membrane</keyword>
<evidence type="ECO:0000313" key="2">
    <source>
        <dbReference type="EMBL" id="SFM28471.1"/>
    </source>
</evidence>
<organism evidence="2 3">
    <name type="scientific">Pelosinus propionicus DSM 13327</name>
    <dbReference type="NCBI Taxonomy" id="1123291"/>
    <lineage>
        <taxon>Bacteria</taxon>
        <taxon>Bacillati</taxon>
        <taxon>Bacillota</taxon>
        <taxon>Negativicutes</taxon>
        <taxon>Selenomonadales</taxon>
        <taxon>Sporomusaceae</taxon>
        <taxon>Pelosinus</taxon>
    </lineage>
</organism>
<dbReference type="STRING" id="1123291.SAMN04490355_106624"/>
<proteinExistence type="predicted"/>
<keyword evidence="1" id="KW-1133">Transmembrane helix</keyword>
<protein>
    <submittedName>
        <fullName evidence="2">Uncharacterized protein</fullName>
    </submittedName>
</protein>
<dbReference type="EMBL" id="FOTS01000066">
    <property type="protein sequence ID" value="SFM28471.1"/>
    <property type="molecule type" value="Genomic_DNA"/>
</dbReference>
<feature type="transmembrane region" description="Helical" evidence="1">
    <location>
        <begin position="6"/>
        <end position="26"/>
    </location>
</feature>
<reference evidence="3" key="1">
    <citation type="submission" date="2016-10" db="EMBL/GenBank/DDBJ databases">
        <authorList>
            <person name="Varghese N."/>
            <person name="Submissions S."/>
        </authorList>
    </citation>
    <scope>NUCLEOTIDE SEQUENCE [LARGE SCALE GENOMIC DNA]</scope>
    <source>
        <strain evidence="3">DSM 13327</strain>
    </source>
</reference>
<dbReference type="AlphaFoldDB" id="A0A1I4PKW2"/>
<dbReference type="Proteomes" id="UP000199520">
    <property type="component" value="Unassembled WGS sequence"/>
</dbReference>
<dbReference type="PROSITE" id="PS51257">
    <property type="entry name" value="PROKAR_LIPOPROTEIN"/>
    <property type="match status" value="1"/>
</dbReference>
<dbReference type="RefSeq" id="WP_090943522.1">
    <property type="nucleotide sequence ID" value="NZ_FOTS01000066.1"/>
</dbReference>
<sequence>MIRNKVFHYLLFMIIVVAGSMLLVGCGQSKKEVLSQYKQSVQPILSELEQEGKKWDTLRSRSSNGQISDLEFAVIVKNELLPNMLKLQERMESIEPNKELRATHELGIKMISKNGQAMNEVMAIFYTGDMSKITSANHLLTESRELERKYVNQLEDFLK</sequence>
<name>A0A1I4PKW2_9FIRM</name>
<keyword evidence="1" id="KW-0812">Transmembrane</keyword>
<accession>A0A1I4PKW2</accession>
<evidence type="ECO:0000313" key="3">
    <source>
        <dbReference type="Proteomes" id="UP000199520"/>
    </source>
</evidence>
<evidence type="ECO:0000256" key="1">
    <source>
        <dbReference type="SAM" id="Phobius"/>
    </source>
</evidence>